<sequence>MKNLYMLKNIRTGVIEYDNLYAQDVHDLIGINKSCISKYEKSKSVYNGTWRIMMSSGTELWTEYTRDAWDTYRKLVLRGMARAARKGWRSYAEMIRHGAIQTQEAEDNGKEHHTGSDRTG</sequence>
<organism evidence="2">
    <name type="scientific">Siphoviridae sp. ct1TR2</name>
    <dbReference type="NCBI Taxonomy" id="2825309"/>
    <lineage>
        <taxon>Viruses</taxon>
        <taxon>Duplodnaviria</taxon>
        <taxon>Heunggongvirae</taxon>
        <taxon>Uroviricota</taxon>
        <taxon>Caudoviricetes</taxon>
    </lineage>
</organism>
<dbReference type="EMBL" id="BK015245">
    <property type="protein sequence ID" value="DAD97661.1"/>
    <property type="molecule type" value="Genomic_DNA"/>
</dbReference>
<evidence type="ECO:0000313" key="2">
    <source>
        <dbReference type="EMBL" id="DAD97661.1"/>
    </source>
</evidence>
<reference evidence="2" key="1">
    <citation type="journal article" date="2021" name="Proc. Natl. Acad. Sci. U.S.A.">
        <title>A Catalog of Tens of Thousands of Viruses from Human Metagenomes Reveals Hidden Associations with Chronic Diseases.</title>
        <authorList>
            <person name="Tisza M.J."/>
            <person name="Buck C.B."/>
        </authorList>
    </citation>
    <scope>NUCLEOTIDE SEQUENCE</scope>
    <source>
        <strain evidence="2">Ct1TR2</strain>
    </source>
</reference>
<feature type="compositionally biased region" description="Basic and acidic residues" evidence="1">
    <location>
        <begin position="107"/>
        <end position="120"/>
    </location>
</feature>
<feature type="region of interest" description="Disordered" evidence="1">
    <location>
        <begin position="100"/>
        <end position="120"/>
    </location>
</feature>
<proteinExistence type="predicted"/>
<accession>A0A8S5NS92</accession>
<evidence type="ECO:0000256" key="1">
    <source>
        <dbReference type="SAM" id="MobiDB-lite"/>
    </source>
</evidence>
<protein>
    <submittedName>
        <fullName evidence="2">Uncharacterized protein</fullName>
    </submittedName>
</protein>
<name>A0A8S5NS92_9CAUD</name>